<sequence length="204" mass="22737">MIKIIDYGIGNIQAFLNVYKRLGISADVARSKEDIKDSTHLILPGVGAFDRAMTLFNESGMRESVECRVLEDNIPVIGICVGMQMLANSSDEGTMAGLGWIPGRVRSFSSHNSSANLPMPHMGWNDVIENKKSPLLEGFVSNPRFYFLHSYYYECEDDNDVVASASYGHNFNCVIGRNNIYGIQCHPEKSHSSGYQLLKNFSEI</sequence>
<dbReference type="GO" id="GO:0000105">
    <property type="term" value="P:L-histidine biosynthetic process"/>
    <property type="evidence" value="ECO:0007669"/>
    <property type="project" value="UniProtKB-UniRule"/>
</dbReference>
<organism evidence="14 15">
    <name type="scientific">Cedecea neteri</name>
    <dbReference type="NCBI Taxonomy" id="158822"/>
    <lineage>
        <taxon>Bacteria</taxon>
        <taxon>Pseudomonadati</taxon>
        <taxon>Pseudomonadota</taxon>
        <taxon>Gammaproteobacteria</taxon>
        <taxon>Enterobacterales</taxon>
        <taxon>Enterobacteriaceae</taxon>
        <taxon>Cedecea</taxon>
    </lineage>
</organism>
<evidence type="ECO:0000313" key="14">
    <source>
        <dbReference type="EMBL" id="ATF91968.1"/>
    </source>
</evidence>
<feature type="active site" evidence="11 12">
    <location>
        <position position="186"/>
    </location>
</feature>
<dbReference type="InterPro" id="IPR010139">
    <property type="entry name" value="Imidazole-glycPsynth_HisH"/>
</dbReference>
<dbReference type="SUPFAM" id="SSF52317">
    <property type="entry name" value="Class I glutamine amidotransferase-like"/>
    <property type="match status" value="1"/>
</dbReference>
<comment type="catalytic activity">
    <reaction evidence="10 11">
        <text>L-glutamine + H2O = L-glutamate + NH4(+)</text>
        <dbReference type="Rhea" id="RHEA:15889"/>
        <dbReference type="ChEBI" id="CHEBI:15377"/>
        <dbReference type="ChEBI" id="CHEBI:28938"/>
        <dbReference type="ChEBI" id="CHEBI:29985"/>
        <dbReference type="ChEBI" id="CHEBI:58359"/>
        <dbReference type="EC" id="3.5.1.2"/>
    </reaction>
</comment>
<evidence type="ECO:0000259" key="13">
    <source>
        <dbReference type="Pfam" id="PF00117"/>
    </source>
</evidence>
<dbReference type="UniPathway" id="UPA00031">
    <property type="reaction ID" value="UER00010"/>
</dbReference>
<feature type="active site" description="Nucleophile" evidence="11 12">
    <location>
        <position position="80"/>
    </location>
</feature>
<feature type="domain" description="Glutamine amidotransferase" evidence="13">
    <location>
        <begin position="4"/>
        <end position="201"/>
    </location>
</feature>
<dbReference type="Pfam" id="PF00117">
    <property type="entry name" value="GATase"/>
    <property type="match status" value="1"/>
</dbReference>
<keyword evidence="4 11" id="KW-0378">Hydrolase</keyword>
<protein>
    <recommendedName>
        <fullName evidence="11">Imidazole glycerol phosphate synthase subunit HisH</fullName>
        <ecNumber evidence="11">4.3.2.10</ecNumber>
    </recommendedName>
    <alternativeName>
        <fullName evidence="11">IGP synthase glutaminase subunit</fullName>
        <ecNumber evidence="11">3.5.1.2</ecNumber>
    </alternativeName>
    <alternativeName>
        <fullName evidence="11">IGP synthase subunit HisH</fullName>
    </alternativeName>
    <alternativeName>
        <fullName evidence="11">ImGP synthase subunit HisH</fullName>
        <shortName evidence="11">IGPS subunit HisH</shortName>
    </alternativeName>
</protein>
<name>A0A291DWK6_9ENTR</name>
<dbReference type="PANTHER" id="PTHR42701:SF1">
    <property type="entry name" value="IMIDAZOLE GLYCEROL PHOSPHATE SYNTHASE SUBUNIT HISH"/>
    <property type="match status" value="1"/>
</dbReference>
<evidence type="ECO:0000256" key="4">
    <source>
        <dbReference type="ARBA" id="ARBA00022801"/>
    </source>
</evidence>
<keyword evidence="3 11" id="KW-0028">Amino-acid biosynthesis</keyword>
<keyword evidence="5 11" id="KW-0315">Glutamine amidotransferase</keyword>
<dbReference type="InterPro" id="IPR017926">
    <property type="entry name" value="GATASE"/>
</dbReference>
<evidence type="ECO:0000256" key="5">
    <source>
        <dbReference type="ARBA" id="ARBA00022962"/>
    </source>
</evidence>
<evidence type="ECO:0000256" key="9">
    <source>
        <dbReference type="ARBA" id="ARBA00047838"/>
    </source>
</evidence>
<evidence type="ECO:0000256" key="11">
    <source>
        <dbReference type="HAMAP-Rule" id="MF_00278"/>
    </source>
</evidence>
<feature type="active site" evidence="11 12">
    <location>
        <position position="188"/>
    </location>
</feature>
<dbReference type="EC" id="3.5.1.2" evidence="11"/>
<dbReference type="GO" id="GO:0016829">
    <property type="term" value="F:lyase activity"/>
    <property type="evidence" value="ECO:0007669"/>
    <property type="project" value="UniProtKB-KW"/>
</dbReference>
<dbReference type="HAMAP" id="MF_00278">
    <property type="entry name" value="HisH"/>
    <property type="match status" value="1"/>
</dbReference>
<evidence type="ECO:0000256" key="1">
    <source>
        <dbReference type="ARBA" id="ARBA00005091"/>
    </source>
</evidence>
<comment type="subunit">
    <text evidence="2 11">Heterodimer of HisH and HisF.</text>
</comment>
<dbReference type="EC" id="4.3.2.10" evidence="11"/>
<comment type="catalytic activity">
    <reaction evidence="9 11">
        <text>5-[(5-phospho-1-deoxy-D-ribulos-1-ylimino)methylamino]-1-(5-phospho-beta-D-ribosyl)imidazole-4-carboxamide + L-glutamine = D-erythro-1-(imidazol-4-yl)glycerol 3-phosphate + 5-amino-1-(5-phospho-beta-D-ribosyl)imidazole-4-carboxamide + L-glutamate + H(+)</text>
        <dbReference type="Rhea" id="RHEA:24793"/>
        <dbReference type="ChEBI" id="CHEBI:15378"/>
        <dbReference type="ChEBI" id="CHEBI:29985"/>
        <dbReference type="ChEBI" id="CHEBI:58278"/>
        <dbReference type="ChEBI" id="CHEBI:58359"/>
        <dbReference type="ChEBI" id="CHEBI:58475"/>
        <dbReference type="ChEBI" id="CHEBI:58525"/>
        <dbReference type="EC" id="4.3.2.10"/>
    </reaction>
</comment>
<keyword evidence="6 11" id="KW-0368">Histidine biosynthesis</keyword>
<dbReference type="GO" id="GO:0000107">
    <property type="term" value="F:imidazoleglycerol-phosphate synthase activity"/>
    <property type="evidence" value="ECO:0007669"/>
    <property type="project" value="UniProtKB-UniRule"/>
</dbReference>
<comment type="pathway">
    <text evidence="1 11">Amino-acid biosynthesis; L-histidine biosynthesis; L-histidine from 5-phospho-alpha-D-ribose 1-diphosphate: step 5/9.</text>
</comment>
<dbReference type="NCBIfam" id="TIGR01855">
    <property type="entry name" value="IMP_synth_hisH"/>
    <property type="match status" value="1"/>
</dbReference>
<dbReference type="PROSITE" id="PS51273">
    <property type="entry name" value="GATASE_TYPE_1"/>
    <property type="match status" value="1"/>
</dbReference>
<evidence type="ECO:0000256" key="6">
    <source>
        <dbReference type="ARBA" id="ARBA00023102"/>
    </source>
</evidence>
<evidence type="ECO:0000313" key="15">
    <source>
        <dbReference type="Proteomes" id="UP000217979"/>
    </source>
</evidence>
<dbReference type="GO" id="GO:0005737">
    <property type="term" value="C:cytoplasm"/>
    <property type="evidence" value="ECO:0007669"/>
    <property type="project" value="UniProtKB-SubCell"/>
</dbReference>
<dbReference type="Proteomes" id="UP000217979">
    <property type="component" value="Chromosome"/>
</dbReference>
<dbReference type="InterPro" id="IPR029062">
    <property type="entry name" value="Class_I_gatase-like"/>
</dbReference>
<keyword evidence="11" id="KW-0963">Cytoplasm</keyword>
<dbReference type="CDD" id="cd01748">
    <property type="entry name" value="GATase1_IGP_Synthase"/>
    <property type="match status" value="1"/>
</dbReference>
<keyword evidence="7 11" id="KW-0456">Lyase</keyword>
<comment type="subcellular location">
    <subcellularLocation>
        <location evidence="11">Cytoplasm</location>
    </subcellularLocation>
</comment>
<dbReference type="EMBL" id="CP023525">
    <property type="protein sequence ID" value="ATF91968.1"/>
    <property type="molecule type" value="Genomic_DNA"/>
</dbReference>
<evidence type="ECO:0000256" key="2">
    <source>
        <dbReference type="ARBA" id="ARBA00011152"/>
    </source>
</evidence>
<dbReference type="AlphaFoldDB" id="A0A291DWK6"/>
<evidence type="ECO:0000256" key="12">
    <source>
        <dbReference type="PIRSR" id="PIRSR000495-1"/>
    </source>
</evidence>
<comment type="function">
    <text evidence="8 11">IGPS catalyzes the conversion of PRFAR and glutamine to IGP, AICAR and glutamate. The HisH subunit catalyzes the hydrolysis of glutamine to glutamate and ammonia as part of the synthesis of IGP and AICAR. The resulting ammonia molecule is channeled to the active site of HisF.</text>
</comment>
<dbReference type="PIRSF" id="PIRSF000495">
    <property type="entry name" value="Amidotransf_hisH"/>
    <property type="match status" value="1"/>
</dbReference>
<dbReference type="Gene3D" id="3.40.50.880">
    <property type="match status" value="1"/>
</dbReference>
<evidence type="ECO:0000256" key="3">
    <source>
        <dbReference type="ARBA" id="ARBA00022605"/>
    </source>
</evidence>
<evidence type="ECO:0000256" key="7">
    <source>
        <dbReference type="ARBA" id="ARBA00023239"/>
    </source>
</evidence>
<dbReference type="RefSeq" id="WP_061276641.1">
    <property type="nucleotide sequence ID" value="NZ_CP023525.1"/>
</dbReference>
<evidence type="ECO:0000256" key="8">
    <source>
        <dbReference type="ARBA" id="ARBA00025299"/>
    </source>
</evidence>
<reference evidence="14 15" key="1">
    <citation type="submission" date="2017-09" db="EMBL/GenBank/DDBJ databases">
        <title>FDA dAtabase for Regulatory Grade micrObial Sequences (FDA-ARGOS): Supporting development and validation of Infectious Disease Dx tests.</title>
        <authorList>
            <person name="Minogue T."/>
            <person name="Wolcott M."/>
            <person name="Wasieloski L."/>
            <person name="Aguilar W."/>
            <person name="Moore D."/>
            <person name="Tallon L."/>
            <person name="Sadzewicz L."/>
            <person name="Ott S."/>
            <person name="Zhao X."/>
            <person name="Nagaraj S."/>
            <person name="Vavikolanu K."/>
            <person name="Aluvathingal J."/>
            <person name="Nadendla S."/>
            <person name="Sichtig H."/>
        </authorList>
    </citation>
    <scope>NUCLEOTIDE SEQUENCE [LARGE SCALE GENOMIC DNA]</scope>
    <source>
        <strain evidence="14 15">FDAARGOS_392</strain>
    </source>
</reference>
<gene>
    <name evidence="11 14" type="primary">hisH</name>
    <name evidence="14" type="ORF">CO704_07610</name>
</gene>
<evidence type="ECO:0000256" key="10">
    <source>
        <dbReference type="ARBA" id="ARBA00049534"/>
    </source>
</evidence>
<dbReference type="PANTHER" id="PTHR42701">
    <property type="entry name" value="IMIDAZOLE GLYCEROL PHOSPHATE SYNTHASE SUBUNIT HISH"/>
    <property type="match status" value="1"/>
</dbReference>
<proteinExistence type="inferred from homology"/>
<dbReference type="GO" id="GO:0004359">
    <property type="term" value="F:glutaminase activity"/>
    <property type="evidence" value="ECO:0007669"/>
    <property type="project" value="UniProtKB-EC"/>
</dbReference>
<accession>A0A291DWK6</accession>